<sequence length="259" mass="26808">MAPKRARPAAAAAAAALLLALALAARLPGAAGDCIVDLPWSPSALAYGNPVKVKFIDAPSVNLKSTSKGQVSGSIRVTMPAAFKDCSFPGGQLDAKNPELVAAIAGATISTPTPLVVSEISGQAGKPDGFYFISYKIPKLLVTVSTSGPIGGKVNKKQAISNLEFKVVSGTAEISYAYHWRDYDDSGSFPMDLAGNGVIAKGCKLQAQKSTGNWYLDCNRLNAVLNKITSEYWGADAFITIKGSGLTASAPMTQAAVAP</sequence>
<comment type="caution">
    <text evidence="2">The sequence shown here is derived from an EMBL/GenBank/DDBJ whole genome shotgun (WGS) entry which is preliminary data.</text>
</comment>
<keyword evidence="1" id="KW-0732">Signal</keyword>
<name>A0A2V0P0S6_9CHLO</name>
<keyword evidence="3" id="KW-1185">Reference proteome</keyword>
<feature type="signal peptide" evidence="1">
    <location>
        <begin position="1"/>
        <end position="32"/>
    </location>
</feature>
<feature type="chain" id="PRO_5016063354" evidence="1">
    <location>
        <begin position="33"/>
        <end position="259"/>
    </location>
</feature>
<evidence type="ECO:0000313" key="3">
    <source>
        <dbReference type="Proteomes" id="UP000247498"/>
    </source>
</evidence>
<organism evidence="2 3">
    <name type="scientific">Raphidocelis subcapitata</name>
    <dbReference type="NCBI Taxonomy" id="307507"/>
    <lineage>
        <taxon>Eukaryota</taxon>
        <taxon>Viridiplantae</taxon>
        <taxon>Chlorophyta</taxon>
        <taxon>core chlorophytes</taxon>
        <taxon>Chlorophyceae</taxon>
        <taxon>CS clade</taxon>
        <taxon>Sphaeropleales</taxon>
        <taxon>Selenastraceae</taxon>
        <taxon>Raphidocelis</taxon>
    </lineage>
</organism>
<proteinExistence type="predicted"/>
<gene>
    <name evidence="2" type="ORF">Rsub_03098</name>
</gene>
<protein>
    <submittedName>
        <fullName evidence="2">Uncharacterized protein</fullName>
    </submittedName>
</protein>
<reference evidence="2 3" key="1">
    <citation type="journal article" date="2018" name="Sci. Rep.">
        <title>Raphidocelis subcapitata (=Pseudokirchneriella subcapitata) provides an insight into genome evolution and environmental adaptations in the Sphaeropleales.</title>
        <authorList>
            <person name="Suzuki S."/>
            <person name="Yamaguchi H."/>
            <person name="Nakajima N."/>
            <person name="Kawachi M."/>
        </authorList>
    </citation>
    <scope>NUCLEOTIDE SEQUENCE [LARGE SCALE GENOMIC DNA]</scope>
    <source>
        <strain evidence="2 3">NIES-35</strain>
    </source>
</reference>
<accession>A0A2V0P0S6</accession>
<dbReference type="EMBL" id="BDRX01000019">
    <property type="protein sequence ID" value="GBF90797.1"/>
    <property type="molecule type" value="Genomic_DNA"/>
</dbReference>
<dbReference type="AlphaFoldDB" id="A0A2V0P0S6"/>
<evidence type="ECO:0000256" key="1">
    <source>
        <dbReference type="SAM" id="SignalP"/>
    </source>
</evidence>
<dbReference type="InParanoid" id="A0A2V0P0S6"/>
<evidence type="ECO:0000313" key="2">
    <source>
        <dbReference type="EMBL" id="GBF90797.1"/>
    </source>
</evidence>
<dbReference type="Proteomes" id="UP000247498">
    <property type="component" value="Unassembled WGS sequence"/>
</dbReference>